<dbReference type="RefSeq" id="WP_007729546.1">
    <property type="nucleotide sequence ID" value="NZ_CP029297.1"/>
</dbReference>
<feature type="active site" evidence="5">
    <location>
        <position position="254"/>
    </location>
</feature>
<dbReference type="GO" id="GO:0005737">
    <property type="term" value="C:cytoplasm"/>
    <property type="evidence" value="ECO:0007669"/>
    <property type="project" value="TreeGrafter"/>
</dbReference>
<evidence type="ECO:0000256" key="2">
    <source>
        <dbReference type="ARBA" id="ARBA00023002"/>
    </source>
</evidence>
<dbReference type="PIRSF" id="PIRSF036492">
    <property type="entry name" value="ALDH"/>
    <property type="match status" value="1"/>
</dbReference>
<dbReference type="SUPFAM" id="SSF53720">
    <property type="entry name" value="ALDH-like"/>
    <property type="match status" value="1"/>
</dbReference>
<feature type="domain" description="Aldehyde dehydrogenase" evidence="8">
    <location>
        <begin position="5"/>
        <end position="444"/>
    </location>
</feature>
<dbReference type="Proteomes" id="UP000230886">
    <property type="component" value="Unassembled WGS sequence"/>
</dbReference>
<evidence type="ECO:0000256" key="5">
    <source>
        <dbReference type="PIRSR" id="PIRSR036492-1"/>
    </source>
</evidence>
<evidence type="ECO:0000313" key="9">
    <source>
        <dbReference type="EMBL" id="MDE8648500.1"/>
    </source>
</evidence>
<proteinExistence type="inferred from homology"/>
<comment type="similarity">
    <text evidence="1 4 7">Belongs to the aldehyde dehydrogenase family.</text>
</comment>
<dbReference type="InterPro" id="IPR016161">
    <property type="entry name" value="Ald_DH/histidinol_DH"/>
</dbReference>
<dbReference type="InterPro" id="IPR016163">
    <property type="entry name" value="Ald_DH_C"/>
</dbReference>
<accession>A0A2A5J7P1</accession>
<evidence type="ECO:0000259" key="8">
    <source>
        <dbReference type="Pfam" id="PF00171"/>
    </source>
</evidence>
<protein>
    <recommendedName>
        <fullName evidence="4">Aldehyde dehydrogenase</fullName>
    </recommendedName>
</protein>
<evidence type="ECO:0000256" key="1">
    <source>
        <dbReference type="ARBA" id="ARBA00009986"/>
    </source>
</evidence>
<dbReference type="AlphaFoldDB" id="A0A069JBF5"/>
<dbReference type="Gene3D" id="3.40.309.10">
    <property type="entry name" value="Aldehyde Dehydrogenase, Chain A, domain 2"/>
    <property type="match status" value="1"/>
</dbReference>
<reference evidence="10 11" key="1">
    <citation type="submission" date="2017-07" db="EMBL/GenBank/DDBJ databases">
        <title>Draft sequence of Rhodococcus enclensis 23b-28.</title>
        <authorList>
            <person name="Besaury L."/>
            <person name="Sancelme M."/>
            <person name="Amato P."/>
            <person name="Lallement A."/>
            <person name="Delort A.-M."/>
        </authorList>
    </citation>
    <scope>NUCLEOTIDE SEQUENCE [LARGE SCALE GENOMIC DNA]</scope>
    <source>
        <strain evidence="10 11">23b-28</strain>
    </source>
</reference>
<evidence type="ECO:0000256" key="4">
    <source>
        <dbReference type="PIRNR" id="PIRNR036492"/>
    </source>
</evidence>
<dbReference type="EMBL" id="NOVD01000018">
    <property type="protein sequence ID" value="PCK25219.1"/>
    <property type="molecule type" value="Genomic_DNA"/>
</dbReference>
<dbReference type="GO" id="GO:0006081">
    <property type="term" value="P:aldehyde metabolic process"/>
    <property type="evidence" value="ECO:0007669"/>
    <property type="project" value="InterPro"/>
</dbReference>
<reference evidence="9" key="2">
    <citation type="submission" date="2023-02" db="EMBL/GenBank/DDBJ databases">
        <title>A novel hydrolase synthesized by Rhodococcus erythropolis HQ is responsible for the detoxification of Zearalenone.</title>
        <authorList>
            <person name="Hu J."/>
            <person name="Xu J."/>
        </authorList>
    </citation>
    <scope>NUCLEOTIDE SEQUENCE</scope>
    <source>
        <strain evidence="9">HQ</strain>
    </source>
</reference>
<gene>
    <name evidence="10" type="ORF">CHR55_21510</name>
    <name evidence="9" type="ORF">PXH69_26370</name>
</gene>
<evidence type="ECO:0000256" key="6">
    <source>
        <dbReference type="PROSITE-ProRule" id="PRU10007"/>
    </source>
</evidence>
<keyword evidence="3" id="KW-0520">NAD</keyword>
<comment type="caution">
    <text evidence="10">The sequence shown here is derived from an EMBL/GenBank/DDBJ whole genome shotgun (WGS) entry which is preliminary data.</text>
</comment>
<dbReference type="Pfam" id="PF00171">
    <property type="entry name" value="Aldedh"/>
    <property type="match status" value="1"/>
</dbReference>
<evidence type="ECO:0000256" key="7">
    <source>
        <dbReference type="RuleBase" id="RU003345"/>
    </source>
</evidence>
<dbReference type="EMBL" id="JARDXE010000019">
    <property type="protein sequence ID" value="MDE8648500.1"/>
    <property type="molecule type" value="Genomic_DNA"/>
</dbReference>
<feature type="active site" evidence="5 6">
    <location>
        <position position="220"/>
    </location>
</feature>
<sequence length="476" mass="51116">MSTDAAVTTDLEEILRAQQEATRAAGLPSAQTRRERIQRVVDLLVANHKDLTEAINEDFGGRIPAYSVMNDVLGSMVSLKHVRDSLEEWMIRSPRATGAMQDQLGATAYVSYQPKGSIGIIGTWNAPLFTLLSPLACALGAGNRAVLKPSEIVPNTAAVLAEAARRTLDPVEVAVVTGGPEVADLLTSLPFDHLVFTGSTTVGKLVMANAAKNLVPVTLELGGKSPSVLSRSADISSAASRLAIAKSTNAGQLCVSPDLIYVPRENTEAFIDAFTDQFTGLFPTIADNKDMVSIVSDRHLARIEGYIADAEERGARIITVPDEELSADTRRRPLRIVVDPPTDAQIMKEEIFGPAVVVLPYDQLDNVVADINSRPKPLALYYFGTDLDEKESVLERTVSGGVTINDAMSHPGLSDAPFGGVGASGIGHYHGREGFLEFSHARTVFEAAQHDPRGEWGMLPPYGEGFEQMMLAQVTP</sequence>
<dbReference type="CDD" id="cd07133">
    <property type="entry name" value="ALDH_CALDH_CalB"/>
    <property type="match status" value="1"/>
</dbReference>
<dbReference type="PANTHER" id="PTHR43570:SF20">
    <property type="entry name" value="ALDEHYDE DEHYDROGENASE ALDX-RELATED"/>
    <property type="match status" value="1"/>
</dbReference>
<dbReference type="PROSITE" id="PS00687">
    <property type="entry name" value="ALDEHYDE_DEHYDR_GLU"/>
    <property type="match status" value="1"/>
</dbReference>
<dbReference type="Proteomes" id="UP001217325">
    <property type="component" value="Unassembled WGS sequence"/>
</dbReference>
<accession>A0A069JBF5</accession>
<dbReference type="InterPro" id="IPR016162">
    <property type="entry name" value="Ald_DH_N"/>
</dbReference>
<dbReference type="InterPro" id="IPR015590">
    <property type="entry name" value="Aldehyde_DH_dom"/>
</dbReference>
<evidence type="ECO:0000313" key="11">
    <source>
        <dbReference type="Proteomes" id="UP000230886"/>
    </source>
</evidence>
<keyword evidence="2 4" id="KW-0560">Oxidoreductase</keyword>
<evidence type="ECO:0000256" key="3">
    <source>
        <dbReference type="ARBA" id="ARBA00023027"/>
    </source>
</evidence>
<dbReference type="Gene3D" id="3.40.605.10">
    <property type="entry name" value="Aldehyde Dehydrogenase, Chain A, domain 1"/>
    <property type="match status" value="1"/>
</dbReference>
<dbReference type="GO" id="GO:0004029">
    <property type="term" value="F:aldehyde dehydrogenase (NAD+) activity"/>
    <property type="evidence" value="ECO:0007669"/>
    <property type="project" value="TreeGrafter"/>
</dbReference>
<dbReference type="InterPro" id="IPR012394">
    <property type="entry name" value="Aldehyde_DH_NAD(P)"/>
</dbReference>
<dbReference type="InterPro" id="IPR029510">
    <property type="entry name" value="Ald_DH_CS_GLU"/>
</dbReference>
<organism evidence="10 11">
    <name type="scientific">Rhodococcus qingshengii</name>
    <dbReference type="NCBI Taxonomy" id="334542"/>
    <lineage>
        <taxon>Bacteria</taxon>
        <taxon>Bacillati</taxon>
        <taxon>Actinomycetota</taxon>
        <taxon>Actinomycetes</taxon>
        <taxon>Mycobacteriales</taxon>
        <taxon>Nocardiaceae</taxon>
        <taxon>Rhodococcus</taxon>
        <taxon>Rhodococcus erythropolis group</taxon>
    </lineage>
</organism>
<dbReference type="PANTHER" id="PTHR43570">
    <property type="entry name" value="ALDEHYDE DEHYDROGENASE"/>
    <property type="match status" value="1"/>
</dbReference>
<evidence type="ECO:0000313" key="10">
    <source>
        <dbReference type="EMBL" id="PCK25219.1"/>
    </source>
</evidence>
<name>A0A069JBF5_RHOSG</name>